<dbReference type="InterPro" id="IPR011701">
    <property type="entry name" value="MFS"/>
</dbReference>
<dbReference type="Gene3D" id="1.20.1250.20">
    <property type="entry name" value="MFS general substrate transporter like domains"/>
    <property type="match status" value="1"/>
</dbReference>
<feature type="transmembrane region" description="Helical" evidence="6">
    <location>
        <begin position="281"/>
        <end position="300"/>
    </location>
</feature>
<dbReference type="Proteomes" id="UP001597304">
    <property type="component" value="Unassembled WGS sequence"/>
</dbReference>
<evidence type="ECO:0000256" key="5">
    <source>
        <dbReference type="ARBA" id="ARBA00023136"/>
    </source>
</evidence>
<dbReference type="PROSITE" id="PS50850">
    <property type="entry name" value="MFS"/>
    <property type="match status" value="1"/>
</dbReference>
<proteinExistence type="predicted"/>
<feature type="transmembrane region" description="Helical" evidence="6">
    <location>
        <begin position="66"/>
        <end position="88"/>
    </location>
</feature>
<dbReference type="InterPro" id="IPR036259">
    <property type="entry name" value="MFS_trans_sf"/>
</dbReference>
<evidence type="ECO:0000313" key="9">
    <source>
        <dbReference type="Proteomes" id="UP001597304"/>
    </source>
</evidence>
<dbReference type="PANTHER" id="PTHR43124">
    <property type="entry name" value="PURINE EFFLUX PUMP PBUE"/>
    <property type="match status" value="1"/>
</dbReference>
<keyword evidence="3 6" id="KW-0812">Transmembrane</keyword>
<dbReference type="SUPFAM" id="SSF103473">
    <property type="entry name" value="MFS general substrate transporter"/>
    <property type="match status" value="1"/>
</dbReference>
<feature type="transmembrane region" description="Helical" evidence="6">
    <location>
        <begin position="312"/>
        <end position="333"/>
    </location>
</feature>
<evidence type="ECO:0000256" key="4">
    <source>
        <dbReference type="ARBA" id="ARBA00022989"/>
    </source>
</evidence>
<feature type="transmembrane region" description="Helical" evidence="6">
    <location>
        <begin position="26"/>
        <end position="46"/>
    </location>
</feature>
<feature type="transmembrane region" description="Helical" evidence="6">
    <location>
        <begin position="185"/>
        <end position="204"/>
    </location>
</feature>
<keyword evidence="2" id="KW-1003">Cell membrane</keyword>
<feature type="transmembrane region" description="Helical" evidence="6">
    <location>
        <begin position="95"/>
        <end position="114"/>
    </location>
</feature>
<dbReference type="RefSeq" id="WP_255507747.1">
    <property type="nucleotide sequence ID" value="NZ_JBHUEJ010000045.1"/>
</dbReference>
<evidence type="ECO:0000313" key="8">
    <source>
        <dbReference type="EMBL" id="MFD1712676.1"/>
    </source>
</evidence>
<organism evidence="8 9">
    <name type="scientific">Ottowia flava</name>
    <dbReference type="NCBI Taxonomy" id="2675430"/>
    <lineage>
        <taxon>Bacteria</taxon>
        <taxon>Pseudomonadati</taxon>
        <taxon>Pseudomonadota</taxon>
        <taxon>Betaproteobacteria</taxon>
        <taxon>Burkholderiales</taxon>
        <taxon>Comamonadaceae</taxon>
        <taxon>Ottowia</taxon>
    </lineage>
</organism>
<sequence length="434" mass="45534">MSAAEPPPRGAPPAPPGTSQVLPRRAAMVVFLAFAVAYFLSALLRAVTATLSPVLTEDFALNARDLGLLAGGYFLGFAAVQLPMGTWLDRYGPKAVLLSLLSVTVLGCAAFALADGFTGLMLARALMGVGVAACLLAPLTGFRRWLDAGAQLRANAWLMMTGSLGMLAATLPVQWLVPVLGWRALFWLITALALVSMALIAWVVPHWQSDAPKTEAARAGGSNAAAPKGSYSEIWRNRAFRRAVPLGMVSFGGMVAIQSLWAGPWMTRVGGSTPLGAATGLFWINLSMLVVFLGWGMAMPRLAARGVSVDALVVRLAPFSFAALALLVLAGPALGGASFALLALYCVLATPMAQVQPVLALSFLPALAGRALSAYNLVIFIGIFFVQWGIGLGADALEAFGWSPVNALRGAMGVFGVLSVACWLHFSISGRRHR</sequence>
<reference evidence="9" key="1">
    <citation type="journal article" date="2019" name="Int. J. Syst. Evol. Microbiol.">
        <title>The Global Catalogue of Microorganisms (GCM) 10K type strain sequencing project: providing services to taxonomists for standard genome sequencing and annotation.</title>
        <authorList>
            <consortium name="The Broad Institute Genomics Platform"/>
            <consortium name="The Broad Institute Genome Sequencing Center for Infectious Disease"/>
            <person name="Wu L."/>
            <person name="Ma J."/>
        </authorList>
    </citation>
    <scope>NUCLEOTIDE SEQUENCE [LARGE SCALE GENOMIC DNA]</scope>
    <source>
        <strain evidence="9">LMG 29247</strain>
    </source>
</reference>
<comment type="caution">
    <text evidence="8">The sequence shown here is derived from an EMBL/GenBank/DDBJ whole genome shotgun (WGS) entry which is preliminary data.</text>
</comment>
<comment type="subcellular location">
    <subcellularLocation>
        <location evidence="1">Cell membrane</location>
        <topology evidence="1">Multi-pass membrane protein</topology>
    </subcellularLocation>
</comment>
<evidence type="ECO:0000256" key="6">
    <source>
        <dbReference type="SAM" id="Phobius"/>
    </source>
</evidence>
<evidence type="ECO:0000256" key="3">
    <source>
        <dbReference type="ARBA" id="ARBA00022692"/>
    </source>
</evidence>
<dbReference type="PANTHER" id="PTHR43124:SF3">
    <property type="entry name" value="CHLORAMPHENICOL EFFLUX PUMP RV0191"/>
    <property type="match status" value="1"/>
</dbReference>
<dbReference type="InterPro" id="IPR020846">
    <property type="entry name" value="MFS_dom"/>
</dbReference>
<feature type="transmembrane region" description="Helical" evidence="6">
    <location>
        <begin position="154"/>
        <end position="173"/>
    </location>
</feature>
<evidence type="ECO:0000256" key="1">
    <source>
        <dbReference type="ARBA" id="ARBA00004651"/>
    </source>
</evidence>
<feature type="domain" description="Major facilitator superfamily (MFS) profile" evidence="7">
    <location>
        <begin position="30"/>
        <end position="434"/>
    </location>
</feature>
<evidence type="ECO:0000256" key="2">
    <source>
        <dbReference type="ARBA" id="ARBA00022475"/>
    </source>
</evidence>
<feature type="transmembrane region" description="Helical" evidence="6">
    <location>
        <begin position="371"/>
        <end position="390"/>
    </location>
</feature>
<evidence type="ECO:0000259" key="7">
    <source>
        <dbReference type="PROSITE" id="PS50850"/>
    </source>
</evidence>
<feature type="transmembrane region" description="Helical" evidence="6">
    <location>
        <begin position="243"/>
        <end position="261"/>
    </location>
</feature>
<feature type="transmembrane region" description="Helical" evidence="6">
    <location>
        <begin position="410"/>
        <end position="428"/>
    </location>
</feature>
<name>A0ABW4L0W5_9BURK</name>
<dbReference type="InterPro" id="IPR050189">
    <property type="entry name" value="MFS_Efflux_Transporters"/>
</dbReference>
<keyword evidence="4 6" id="KW-1133">Transmembrane helix</keyword>
<accession>A0ABW4L0W5</accession>
<protein>
    <submittedName>
        <fullName evidence="8">MFS transporter</fullName>
    </submittedName>
</protein>
<feature type="transmembrane region" description="Helical" evidence="6">
    <location>
        <begin position="120"/>
        <end position="142"/>
    </location>
</feature>
<dbReference type="EMBL" id="JBHUEJ010000045">
    <property type="protein sequence ID" value="MFD1712676.1"/>
    <property type="molecule type" value="Genomic_DNA"/>
</dbReference>
<dbReference type="Pfam" id="PF07690">
    <property type="entry name" value="MFS_1"/>
    <property type="match status" value="1"/>
</dbReference>
<keyword evidence="5 6" id="KW-0472">Membrane</keyword>
<feature type="transmembrane region" description="Helical" evidence="6">
    <location>
        <begin position="339"/>
        <end position="364"/>
    </location>
</feature>
<gene>
    <name evidence="8" type="ORF">ACFSF0_18925</name>
</gene>
<keyword evidence="9" id="KW-1185">Reference proteome</keyword>